<gene>
    <name evidence="22" type="ORF">FA15DRAFT_671657</name>
</gene>
<feature type="chain" id="PRO_5022732926" description="Pheromone-processing carboxypeptidase KEX1" evidence="21">
    <location>
        <begin position="22"/>
        <end position="608"/>
    </location>
</feature>
<evidence type="ECO:0000256" key="1">
    <source>
        <dbReference type="ARBA" id="ARBA00001003"/>
    </source>
</evidence>
<evidence type="ECO:0000256" key="12">
    <source>
        <dbReference type="ARBA" id="ARBA00023136"/>
    </source>
</evidence>
<feature type="signal peptide" evidence="21">
    <location>
        <begin position="1"/>
        <end position="21"/>
    </location>
</feature>
<evidence type="ECO:0000256" key="13">
    <source>
        <dbReference type="ARBA" id="ARBA00023180"/>
    </source>
</evidence>
<keyword evidence="8 21" id="KW-0732">Signal</keyword>
<reference evidence="22 23" key="1">
    <citation type="journal article" date="2019" name="Nat. Ecol. Evol.">
        <title>Megaphylogeny resolves global patterns of mushroom evolution.</title>
        <authorList>
            <person name="Varga T."/>
            <person name="Krizsan K."/>
            <person name="Foldi C."/>
            <person name="Dima B."/>
            <person name="Sanchez-Garcia M."/>
            <person name="Sanchez-Ramirez S."/>
            <person name="Szollosi G.J."/>
            <person name="Szarkandi J.G."/>
            <person name="Papp V."/>
            <person name="Albert L."/>
            <person name="Andreopoulos W."/>
            <person name="Angelini C."/>
            <person name="Antonin V."/>
            <person name="Barry K.W."/>
            <person name="Bougher N.L."/>
            <person name="Buchanan P."/>
            <person name="Buyck B."/>
            <person name="Bense V."/>
            <person name="Catcheside P."/>
            <person name="Chovatia M."/>
            <person name="Cooper J."/>
            <person name="Damon W."/>
            <person name="Desjardin D."/>
            <person name="Finy P."/>
            <person name="Geml J."/>
            <person name="Haridas S."/>
            <person name="Hughes K."/>
            <person name="Justo A."/>
            <person name="Karasinski D."/>
            <person name="Kautmanova I."/>
            <person name="Kiss B."/>
            <person name="Kocsube S."/>
            <person name="Kotiranta H."/>
            <person name="LaButti K.M."/>
            <person name="Lechner B.E."/>
            <person name="Liimatainen K."/>
            <person name="Lipzen A."/>
            <person name="Lukacs Z."/>
            <person name="Mihaltcheva S."/>
            <person name="Morgado L.N."/>
            <person name="Niskanen T."/>
            <person name="Noordeloos M.E."/>
            <person name="Ohm R.A."/>
            <person name="Ortiz-Santana B."/>
            <person name="Ovrebo C."/>
            <person name="Racz N."/>
            <person name="Riley R."/>
            <person name="Savchenko A."/>
            <person name="Shiryaev A."/>
            <person name="Soop K."/>
            <person name="Spirin V."/>
            <person name="Szebenyi C."/>
            <person name="Tomsovsky M."/>
            <person name="Tulloss R.E."/>
            <person name="Uehling J."/>
            <person name="Grigoriev I.V."/>
            <person name="Vagvolgyi C."/>
            <person name="Papp T."/>
            <person name="Martin F.M."/>
            <person name="Miettinen O."/>
            <person name="Hibbett D.S."/>
            <person name="Nagy L.G."/>
        </authorList>
    </citation>
    <scope>NUCLEOTIDE SEQUENCE [LARGE SCALE GENOMIC DNA]</scope>
    <source>
        <strain evidence="22 23">CBS 121175</strain>
    </source>
</reference>
<organism evidence="22 23">
    <name type="scientific">Coprinopsis marcescibilis</name>
    <name type="common">Agaric fungus</name>
    <name type="synonym">Psathyrella marcescibilis</name>
    <dbReference type="NCBI Taxonomy" id="230819"/>
    <lineage>
        <taxon>Eukaryota</taxon>
        <taxon>Fungi</taxon>
        <taxon>Dikarya</taxon>
        <taxon>Basidiomycota</taxon>
        <taxon>Agaricomycotina</taxon>
        <taxon>Agaricomycetes</taxon>
        <taxon>Agaricomycetidae</taxon>
        <taxon>Agaricales</taxon>
        <taxon>Agaricineae</taxon>
        <taxon>Psathyrellaceae</taxon>
        <taxon>Coprinopsis</taxon>
    </lineage>
</organism>
<protein>
    <recommendedName>
        <fullName evidence="17">Pheromone-processing carboxypeptidase KEX1</fullName>
        <ecNumber evidence="15">3.4.16.6</ecNumber>
    </recommendedName>
    <alternativeName>
        <fullName evidence="18">Carboxypeptidase D</fullName>
    </alternativeName>
    <alternativeName>
        <fullName evidence="16">Pheromone-processing carboxypeptidase kex1</fullName>
    </alternativeName>
</protein>
<dbReference type="Pfam" id="PF00450">
    <property type="entry name" value="Peptidase_S10"/>
    <property type="match status" value="1"/>
</dbReference>
<dbReference type="InterPro" id="IPR029058">
    <property type="entry name" value="AB_hydrolase_fold"/>
</dbReference>
<dbReference type="GO" id="GO:0006915">
    <property type="term" value="P:apoptotic process"/>
    <property type="evidence" value="ECO:0007669"/>
    <property type="project" value="UniProtKB-KW"/>
</dbReference>
<evidence type="ECO:0000256" key="19">
    <source>
        <dbReference type="SAM" id="MobiDB-lite"/>
    </source>
</evidence>
<dbReference type="SUPFAM" id="SSF53474">
    <property type="entry name" value="alpha/beta-Hydrolases"/>
    <property type="match status" value="1"/>
</dbReference>
<dbReference type="EC" id="3.4.16.6" evidence="15"/>
<dbReference type="Gene3D" id="3.40.50.1820">
    <property type="entry name" value="alpha/beta hydrolase"/>
    <property type="match status" value="1"/>
</dbReference>
<dbReference type="STRING" id="230819.A0A5C3KQ84"/>
<dbReference type="EMBL" id="ML210243">
    <property type="protein sequence ID" value="TFK22357.1"/>
    <property type="molecule type" value="Genomic_DNA"/>
</dbReference>
<dbReference type="FunFam" id="3.40.50.1820:FF:000121">
    <property type="entry name" value="Carboxypeptidase D"/>
    <property type="match status" value="1"/>
</dbReference>
<evidence type="ECO:0000256" key="16">
    <source>
        <dbReference type="ARBA" id="ARBA00040403"/>
    </source>
</evidence>
<evidence type="ECO:0000256" key="3">
    <source>
        <dbReference type="ARBA" id="ARBA00009431"/>
    </source>
</evidence>
<evidence type="ECO:0000313" key="23">
    <source>
        <dbReference type="Proteomes" id="UP000307440"/>
    </source>
</evidence>
<accession>A0A5C3KQ84</accession>
<dbReference type="PANTHER" id="PTHR11802">
    <property type="entry name" value="SERINE PROTEASE FAMILY S10 SERINE CARBOXYPEPTIDASE"/>
    <property type="match status" value="1"/>
</dbReference>
<evidence type="ECO:0000256" key="9">
    <source>
        <dbReference type="ARBA" id="ARBA00022801"/>
    </source>
</evidence>
<dbReference type="PRINTS" id="PR00724">
    <property type="entry name" value="CRBOXYPTASEC"/>
</dbReference>
<name>A0A5C3KQ84_COPMA</name>
<dbReference type="AlphaFoldDB" id="A0A5C3KQ84"/>
<dbReference type="GO" id="GO:0006508">
    <property type="term" value="P:proteolysis"/>
    <property type="evidence" value="ECO:0007669"/>
    <property type="project" value="UniProtKB-KW"/>
</dbReference>
<evidence type="ECO:0000256" key="4">
    <source>
        <dbReference type="ARBA" id="ARBA00022645"/>
    </source>
</evidence>
<dbReference type="PANTHER" id="PTHR11802:SF190">
    <property type="entry name" value="PHEROMONE-PROCESSING CARBOXYPEPTIDASE KEX1"/>
    <property type="match status" value="1"/>
</dbReference>
<evidence type="ECO:0000256" key="21">
    <source>
        <dbReference type="SAM" id="SignalP"/>
    </source>
</evidence>
<comment type="catalytic activity">
    <reaction evidence="1">
        <text>Preferential release of a C-terminal arginine or lysine residue.</text>
        <dbReference type="EC" id="3.4.16.6"/>
    </reaction>
</comment>
<keyword evidence="4 22" id="KW-0121">Carboxypeptidase</keyword>
<dbReference type="Proteomes" id="UP000307440">
    <property type="component" value="Unassembled WGS sequence"/>
</dbReference>
<keyword evidence="5" id="KW-0645">Protease</keyword>
<evidence type="ECO:0000256" key="17">
    <source>
        <dbReference type="ARBA" id="ARBA00040628"/>
    </source>
</evidence>
<evidence type="ECO:0000256" key="20">
    <source>
        <dbReference type="SAM" id="Phobius"/>
    </source>
</evidence>
<comment type="subcellular location">
    <subcellularLocation>
        <location evidence="2">Golgi apparatus</location>
        <location evidence="2">trans-Golgi network membrane</location>
        <topology evidence="2">Single-pass type I membrane protein</topology>
    </subcellularLocation>
</comment>
<dbReference type="GO" id="GO:0004185">
    <property type="term" value="F:serine-type carboxypeptidase activity"/>
    <property type="evidence" value="ECO:0007669"/>
    <property type="project" value="UniProtKB-EC"/>
</dbReference>
<keyword evidence="12 20" id="KW-0472">Membrane</keyword>
<evidence type="ECO:0000256" key="8">
    <source>
        <dbReference type="ARBA" id="ARBA00022729"/>
    </source>
</evidence>
<dbReference type="InterPro" id="IPR033124">
    <property type="entry name" value="Ser_caboxypep_his_AS"/>
</dbReference>
<evidence type="ECO:0000313" key="22">
    <source>
        <dbReference type="EMBL" id="TFK22357.1"/>
    </source>
</evidence>
<evidence type="ECO:0000256" key="10">
    <source>
        <dbReference type="ARBA" id="ARBA00022989"/>
    </source>
</evidence>
<dbReference type="InterPro" id="IPR001563">
    <property type="entry name" value="Peptidase_S10"/>
</dbReference>
<evidence type="ECO:0000256" key="2">
    <source>
        <dbReference type="ARBA" id="ARBA00004393"/>
    </source>
</evidence>
<comment type="function">
    <text evidence="14">Protease with a carboxypeptidase B-like function involved in the C-terminal processing of the lysine and arginine residues from protein precursors. Promotes cell fusion and is involved in the programmed cell death.</text>
</comment>
<keyword evidence="10 20" id="KW-1133">Transmembrane helix</keyword>
<evidence type="ECO:0000256" key="18">
    <source>
        <dbReference type="ARBA" id="ARBA00042717"/>
    </source>
</evidence>
<keyword evidence="11" id="KW-0333">Golgi apparatus</keyword>
<evidence type="ECO:0000256" key="14">
    <source>
        <dbReference type="ARBA" id="ARBA00037042"/>
    </source>
</evidence>
<keyword evidence="13" id="KW-0325">Glycoprotein</keyword>
<feature type="region of interest" description="Disordered" evidence="19">
    <location>
        <begin position="552"/>
        <end position="608"/>
    </location>
</feature>
<evidence type="ECO:0000256" key="15">
    <source>
        <dbReference type="ARBA" id="ARBA00038895"/>
    </source>
</evidence>
<keyword evidence="9" id="KW-0378">Hydrolase</keyword>
<keyword evidence="23" id="KW-1185">Reference proteome</keyword>
<evidence type="ECO:0000256" key="7">
    <source>
        <dbReference type="ARBA" id="ARBA00022703"/>
    </source>
</evidence>
<feature type="transmembrane region" description="Helical" evidence="20">
    <location>
        <begin position="513"/>
        <end position="537"/>
    </location>
</feature>
<evidence type="ECO:0000256" key="6">
    <source>
        <dbReference type="ARBA" id="ARBA00022692"/>
    </source>
</evidence>
<sequence length="608" mass="67768">MALWTWLVSLALCCYVQGAATEKIPSAASFYVQSIPGIVQNPDIPLQIYSGHLAAEPNMTRVASNDVTAHLFFVLVKNRRVADKQRVVFWFNGGPGCSSFDGLMMEVGPWRWDGKPVGSESFVVKEGGWEEYTTMVYVDQPPGTGFSFSSTDQYAHTMKDASGHFMEFLKNFYAVFPEYKNVDTYLAGESFAGQWIPFFAEAILDSNFGVPLRGVAIGNGWMDAKSQYLTYLDYAMKMSLLEEGTEDYKHVKTEHERCETALASIKDNPVHVRECGGVINGIIHKKKPKVVNGKEMCMNMYDIRYEDTSPACGLNWPPEMHAITHFLDRQDVVNAIHAQARPGAWVECRGDVHRAFKDKTEQSGVTVLPKVLQKIPVLIFAGDQDLICNYAGLERMMRTMTWNGETGLGTVQTKTWSVNNTNAGTWVTSRNLTYVKVFNASHMVPFDLPHVSHDMMLRFMGADFSKLVGGSAKIPSSLGHVSKPVFVGEEKPADKATAPAAKTPEQEKAMWEAYYNAGSAALVLVLIMLVIGLFTWYRVRKNRLRLPANQTSEAYEEEQVPLNTSMRDEEAGPLTATRKGKGKAEPVFDVGDSDDDEPYNRTGDGTRR</sequence>
<dbReference type="GO" id="GO:0005802">
    <property type="term" value="C:trans-Golgi network"/>
    <property type="evidence" value="ECO:0007669"/>
    <property type="project" value="TreeGrafter"/>
</dbReference>
<keyword evidence="6 20" id="KW-0812">Transmembrane</keyword>
<evidence type="ECO:0000256" key="5">
    <source>
        <dbReference type="ARBA" id="ARBA00022670"/>
    </source>
</evidence>
<comment type="similarity">
    <text evidence="3">Belongs to the peptidase S10 family.</text>
</comment>
<proteinExistence type="inferred from homology"/>
<keyword evidence="7" id="KW-0053">Apoptosis</keyword>
<evidence type="ECO:0000256" key="11">
    <source>
        <dbReference type="ARBA" id="ARBA00023034"/>
    </source>
</evidence>
<dbReference type="PROSITE" id="PS00560">
    <property type="entry name" value="CARBOXYPEPT_SER_HIS"/>
    <property type="match status" value="1"/>
</dbReference>
<dbReference type="OrthoDB" id="443318at2759"/>